<evidence type="ECO:0000313" key="3">
    <source>
        <dbReference type="Proteomes" id="UP001337681"/>
    </source>
</evidence>
<dbReference type="RefSeq" id="WP_330146646.1">
    <property type="nucleotide sequence ID" value="NZ_JAZDQU010000002.1"/>
</dbReference>
<dbReference type="EMBL" id="JAZDQU010000002">
    <property type="protein sequence ID" value="MEE1885751.1"/>
    <property type="molecule type" value="Genomic_DNA"/>
</dbReference>
<evidence type="ECO:0000256" key="1">
    <source>
        <dbReference type="SAM" id="SignalP"/>
    </source>
</evidence>
<feature type="chain" id="PRO_5047063601" evidence="1">
    <location>
        <begin position="20"/>
        <end position="144"/>
    </location>
</feature>
<protein>
    <submittedName>
        <fullName evidence="2">Uncharacterized protein</fullName>
    </submittedName>
</protein>
<reference evidence="2 3" key="1">
    <citation type="submission" date="2024-01" db="EMBL/GenBank/DDBJ databases">
        <title>Pedobacter sp. nov., isolated from oil-contaminated soil.</title>
        <authorList>
            <person name="Le N.T.T."/>
        </authorList>
    </citation>
    <scope>NUCLEOTIDE SEQUENCE [LARGE SCALE GENOMIC DNA]</scope>
    <source>
        <strain evidence="2 3">VNH31</strain>
    </source>
</reference>
<keyword evidence="3" id="KW-1185">Reference proteome</keyword>
<evidence type="ECO:0000313" key="2">
    <source>
        <dbReference type="EMBL" id="MEE1885751.1"/>
    </source>
</evidence>
<proteinExistence type="predicted"/>
<name>A0ABU7H5B8_9SPHI</name>
<comment type="caution">
    <text evidence="2">The sequence shown here is derived from an EMBL/GenBank/DDBJ whole genome shotgun (WGS) entry which is preliminary data.</text>
</comment>
<accession>A0ABU7H5B8</accession>
<gene>
    <name evidence="2" type="ORF">VRU49_10015</name>
</gene>
<dbReference type="Proteomes" id="UP001337681">
    <property type="component" value="Unassembled WGS sequence"/>
</dbReference>
<keyword evidence="1" id="KW-0732">Signal</keyword>
<feature type="signal peptide" evidence="1">
    <location>
        <begin position="1"/>
        <end position="19"/>
    </location>
</feature>
<organism evidence="2 3">
    <name type="scientific">Pedobacter flavus</name>
    <dbReference type="NCBI Taxonomy" id="3113906"/>
    <lineage>
        <taxon>Bacteria</taxon>
        <taxon>Pseudomonadati</taxon>
        <taxon>Bacteroidota</taxon>
        <taxon>Sphingobacteriia</taxon>
        <taxon>Sphingobacteriales</taxon>
        <taxon>Sphingobacteriaceae</taxon>
        <taxon>Pedobacter</taxon>
    </lineage>
</organism>
<sequence length="144" mass="16360">MKNLVLILIFGLFFTNSWAQKVATYSTGTTGEENYESFGFWVNNEGEKDFITYNYGKDKTEAKITYAGLSNFKGVPCFKIQFANKLQLFVMINGNQLQIADNSGKYLKTFKWEYEGPINGIGTYCNVCASDENEAILITKKFMN</sequence>